<dbReference type="Proteomes" id="UP000016511">
    <property type="component" value="Unassembled WGS sequence"/>
</dbReference>
<evidence type="ECO:0000313" key="1">
    <source>
        <dbReference type="EMBL" id="ERI09572.1"/>
    </source>
</evidence>
<proteinExistence type="predicted"/>
<accession>U1YBT9</accession>
<dbReference type="EMBL" id="AWSJ01000147">
    <property type="protein sequence ID" value="ERI09572.1"/>
    <property type="molecule type" value="Genomic_DNA"/>
</dbReference>
<dbReference type="AlphaFoldDB" id="U1YBT9"/>
<gene>
    <name evidence="1" type="ORF">HMPREF0083_02413</name>
</gene>
<organism evidence="1 2">
    <name type="scientific">Aneurinibacillus aneurinilyticus ATCC 12856</name>
    <dbReference type="NCBI Taxonomy" id="649747"/>
    <lineage>
        <taxon>Bacteria</taxon>
        <taxon>Bacillati</taxon>
        <taxon>Bacillota</taxon>
        <taxon>Bacilli</taxon>
        <taxon>Bacillales</taxon>
        <taxon>Paenibacillaceae</taxon>
        <taxon>Aneurinibacillus group</taxon>
        <taxon>Aneurinibacillus</taxon>
    </lineage>
</organism>
<evidence type="ECO:0000313" key="2">
    <source>
        <dbReference type="Proteomes" id="UP000016511"/>
    </source>
</evidence>
<comment type="caution">
    <text evidence="1">The sequence shown here is derived from an EMBL/GenBank/DDBJ whole genome shotgun (WGS) entry which is preliminary data.</text>
</comment>
<name>U1YBT9_ANEAE</name>
<protein>
    <submittedName>
        <fullName evidence="1">Uncharacterized protein</fullName>
    </submittedName>
</protein>
<reference evidence="1 2" key="1">
    <citation type="submission" date="2013-08" db="EMBL/GenBank/DDBJ databases">
        <authorList>
            <person name="Weinstock G."/>
            <person name="Sodergren E."/>
            <person name="Wylie T."/>
            <person name="Fulton L."/>
            <person name="Fulton R."/>
            <person name="Fronick C."/>
            <person name="O'Laughlin M."/>
            <person name="Godfrey J."/>
            <person name="Miner T."/>
            <person name="Herter B."/>
            <person name="Appelbaum E."/>
            <person name="Cordes M."/>
            <person name="Lek S."/>
            <person name="Wollam A."/>
            <person name="Pepin K.H."/>
            <person name="Palsikar V.B."/>
            <person name="Mitreva M."/>
            <person name="Wilson R.K."/>
        </authorList>
    </citation>
    <scope>NUCLEOTIDE SEQUENCE [LARGE SCALE GENOMIC DNA]</scope>
    <source>
        <strain evidence="1 2">ATCC 12856</strain>
    </source>
</reference>
<keyword evidence="2" id="KW-1185">Reference proteome</keyword>
<sequence>MFYLNVVGYKVESYRHHQNLYLWFYLNVVGYKAISRNYG</sequence>
<dbReference type="HOGENOM" id="CLU_3303852_0_0_9"/>